<dbReference type="InterPro" id="IPR029526">
    <property type="entry name" value="PGBD"/>
</dbReference>
<proteinExistence type="predicted"/>
<name>A0A819PJM1_9BILA</name>
<dbReference type="EMBL" id="CAJOBE010006756">
    <property type="protein sequence ID" value="CAF4016249.1"/>
    <property type="molecule type" value="Genomic_DNA"/>
</dbReference>
<dbReference type="Pfam" id="PF13843">
    <property type="entry name" value="DDE_Tnp_1_7"/>
    <property type="match status" value="1"/>
</dbReference>
<protein>
    <recommendedName>
        <fullName evidence="1">F-box domain-containing protein</fullName>
    </recommendedName>
</protein>
<feature type="non-terminal residue" evidence="2">
    <location>
        <position position="1"/>
    </location>
</feature>
<evidence type="ECO:0000313" key="2">
    <source>
        <dbReference type="EMBL" id="CAF4016249.1"/>
    </source>
</evidence>
<accession>A0A819PJM1</accession>
<gene>
    <name evidence="2" type="ORF">FNK824_LOCUS26798</name>
</gene>
<comment type="caution">
    <text evidence="2">The sequence shown here is derived from an EMBL/GenBank/DDBJ whole genome shotgun (WGS) entry which is preliminary data.</text>
</comment>
<sequence length="591" mass="68532">MKLLDGLDGCYRTVVADNFFTSISLAKYLLEHDMYLIGTLRKNRVGSGGRILEENLIRGEVYGLQNKDAMISLFDQLPDLTLLEIFSYLSCADALWSFSKLNSRLTTLLTERGFYRHVNLSSTGKKQFETIFSTLRLNEIQSLVIDRCTSPLQLKRWPHLTHLTALRLQGVRNFREGGITKSMAYPSWNMCEFLERTLCCLPNLQSLDLGMETSFVLYKDFCDNFGFSLRNKGLLHRMESLHTFTFIKSFKCYSNEEWEFVNVLTNSDIMPVLRRINFSVFIDANDLVQMTHSNLFVDDRHIDVHYVFMISDDRQHSELDEYVPRGSLSHPRQIASVTFISECWPVDSMMHNRDEIYLNKPRNRQHIFYTLPWAFNEFFPLCVPDGYINELEVFTSTSPVNRVGSSHVRKFSISNNFPSLATSFPHIMSSNKVVELHLSRCDRELSVNLPIFDHLIITDSLDLLNKCCFSRNIRSIQITLNQEYIHLARNDWNDLPILSTLPFLNSLRILLYDMNVPPNDVSRHIIVETISNMSDFCFCFRRKNYGNRENFESAHTMQAIFITQLRNDILALPLNEKPRIAVEKGGYGLIA</sequence>
<feature type="domain" description="F-box" evidence="1">
    <location>
        <begin position="71"/>
        <end position="118"/>
    </location>
</feature>
<dbReference type="AlphaFoldDB" id="A0A819PJM1"/>
<dbReference type="PROSITE" id="PS50181">
    <property type="entry name" value="FBOX"/>
    <property type="match status" value="1"/>
</dbReference>
<dbReference type="InterPro" id="IPR001810">
    <property type="entry name" value="F-box_dom"/>
</dbReference>
<reference evidence="2" key="1">
    <citation type="submission" date="2021-02" db="EMBL/GenBank/DDBJ databases">
        <authorList>
            <person name="Nowell W R."/>
        </authorList>
    </citation>
    <scope>NUCLEOTIDE SEQUENCE</scope>
</reference>
<organism evidence="2 3">
    <name type="scientific">Rotaria sordida</name>
    <dbReference type="NCBI Taxonomy" id="392033"/>
    <lineage>
        <taxon>Eukaryota</taxon>
        <taxon>Metazoa</taxon>
        <taxon>Spiralia</taxon>
        <taxon>Gnathifera</taxon>
        <taxon>Rotifera</taxon>
        <taxon>Eurotatoria</taxon>
        <taxon>Bdelloidea</taxon>
        <taxon>Philodinida</taxon>
        <taxon>Philodinidae</taxon>
        <taxon>Rotaria</taxon>
    </lineage>
</organism>
<dbReference type="Proteomes" id="UP000663874">
    <property type="component" value="Unassembled WGS sequence"/>
</dbReference>
<evidence type="ECO:0000259" key="1">
    <source>
        <dbReference type="PROSITE" id="PS50181"/>
    </source>
</evidence>
<evidence type="ECO:0000313" key="3">
    <source>
        <dbReference type="Proteomes" id="UP000663874"/>
    </source>
</evidence>